<dbReference type="AlphaFoldDB" id="H6Q8B9"/>
<dbReference type="STRING" id="698757.Pogu_0899"/>
<dbReference type="eggNOG" id="arCOG03709">
    <property type="taxonomic scope" value="Archaea"/>
</dbReference>
<dbReference type="Proteomes" id="UP000009062">
    <property type="component" value="Chromosome"/>
</dbReference>
<evidence type="ECO:0000313" key="2">
    <source>
        <dbReference type="Proteomes" id="UP000009062"/>
    </source>
</evidence>
<proteinExistence type="predicted"/>
<dbReference type="InterPro" id="IPR010268">
    <property type="entry name" value="PaREP1"/>
</dbReference>
<keyword evidence="2" id="KW-1185">Reference proteome</keyword>
<protein>
    <submittedName>
        <fullName evidence="1">Archaeal PaREP1/PaREP8 family</fullName>
    </submittedName>
</protein>
<reference evidence="1 2" key="1">
    <citation type="journal article" date="2012" name="Stand. Genomic Sci.">
        <title>Complete genome sequence of Pyrobaculum oguniense.</title>
        <authorList>
            <person name="Bernick D.L."/>
            <person name="Karplus K."/>
            <person name="Lui L.M."/>
            <person name="Coker J.K."/>
            <person name="Murphy J.N."/>
            <person name="Chan P.P."/>
            <person name="Cozen A.E."/>
            <person name="Lowe T.M."/>
        </authorList>
    </citation>
    <scope>NUCLEOTIDE SEQUENCE [LARGE SCALE GENOMIC DNA]</scope>
    <source>
        <strain evidence="1 2">TE7</strain>
    </source>
</reference>
<accession>H6Q8B9</accession>
<dbReference type="Pfam" id="PF05942">
    <property type="entry name" value="PaREP1"/>
    <property type="match status" value="1"/>
</dbReference>
<evidence type="ECO:0000313" key="1">
    <source>
        <dbReference type="EMBL" id="AFA38926.1"/>
    </source>
</evidence>
<sequence length="165" mass="18711">MGSPSLRFSKPWKNLSDYKKGRLLEARYEAELALKFLEAGLYRNAAGKAFQAWKALLAAMAADYKEELAKKFRGVRRTRDGKKVSLSDFLIAFMPTGYMLAVAKVLEQLTGKPLSDLTNIALNLHEFQYNGLDEAGVFSRYPSLEYVIDDIRKLVDQVLQLLQQN</sequence>
<dbReference type="HOGENOM" id="CLU_118419_1_0_2"/>
<dbReference type="EMBL" id="CP003316">
    <property type="protein sequence ID" value="AFA38926.1"/>
    <property type="molecule type" value="Genomic_DNA"/>
</dbReference>
<dbReference type="KEGG" id="pog:Pogu_0899"/>
<organism evidence="1 2">
    <name type="scientific">Pyrobaculum oguniense (strain DSM 13380 / JCM 10595 / TE7)</name>
    <dbReference type="NCBI Taxonomy" id="698757"/>
    <lineage>
        <taxon>Archaea</taxon>
        <taxon>Thermoproteota</taxon>
        <taxon>Thermoprotei</taxon>
        <taxon>Thermoproteales</taxon>
        <taxon>Thermoproteaceae</taxon>
        <taxon>Pyrobaculum</taxon>
    </lineage>
</organism>
<gene>
    <name evidence="1" type="ordered locus">Pogu_0899</name>
</gene>
<name>H6Q8B9_PYROT</name>